<dbReference type="EMBL" id="JAGIZQ010000001">
    <property type="protein sequence ID" value="KAH6650341.1"/>
    <property type="molecule type" value="Genomic_DNA"/>
</dbReference>
<comment type="caution">
    <text evidence="1">The sequence shown here is derived from an EMBL/GenBank/DDBJ whole genome shotgun (WGS) entry which is preliminary data.</text>
</comment>
<evidence type="ECO:0000313" key="1">
    <source>
        <dbReference type="EMBL" id="KAH6650341.1"/>
    </source>
</evidence>
<reference evidence="1 2" key="1">
    <citation type="journal article" date="2021" name="Nat. Commun.">
        <title>Genetic determinants of endophytism in the Arabidopsis root mycobiome.</title>
        <authorList>
            <person name="Mesny F."/>
            <person name="Miyauchi S."/>
            <person name="Thiergart T."/>
            <person name="Pickel B."/>
            <person name="Atanasova L."/>
            <person name="Karlsson M."/>
            <person name="Huettel B."/>
            <person name="Barry K.W."/>
            <person name="Haridas S."/>
            <person name="Chen C."/>
            <person name="Bauer D."/>
            <person name="Andreopoulos W."/>
            <person name="Pangilinan J."/>
            <person name="LaButti K."/>
            <person name="Riley R."/>
            <person name="Lipzen A."/>
            <person name="Clum A."/>
            <person name="Drula E."/>
            <person name="Henrissat B."/>
            <person name="Kohler A."/>
            <person name="Grigoriev I.V."/>
            <person name="Martin F.M."/>
            <person name="Hacquard S."/>
        </authorList>
    </citation>
    <scope>NUCLEOTIDE SEQUENCE [LARGE SCALE GENOMIC DNA]</scope>
    <source>
        <strain evidence="1 2">MPI-SDFR-AT-0079</strain>
    </source>
</reference>
<gene>
    <name evidence="1" type="ORF">F5144DRAFT_555955</name>
</gene>
<dbReference type="Proteomes" id="UP000724584">
    <property type="component" value="Unassembled WGS sequence"/>
</dbReference>
<protein>
    <submittedName>
        <fullName evidence="1">Uncharacterized protein</fullName>
    </submittedName>
</protein>
<proteinExistence type="predicted"/>
<sequence>MVLDRESLCHLLGFNSWTAVQGWVHAVASDSYMELMEDYLRPFENAGQRNPPGNNYIKDFFVANAADFEHWISLRVSELERGVTGPRPNKARWSTRQHYELFMVNALAQDRLSARQNPDDSDHLATKGFAAVPAMLIANMYELTDALCHNYWKPTSDEWDSDDSDVPYVDEDDLPFQGMVA</sequence>
<accession>A0ACB7PQ12</accession>
<name>A0ACB7PQ12_9PEZI</name>
<keyword evidence="2" id="KW-1185">Reference proteome</keyword>
<organism evidence="1 2">
    <name type="scientific">Chaetomium tenue</name>
    <dbReference type="NCBI Taxonomy" id="1854479"/>
    <lineage>
        <taxon>Eukaryota</taxon>
        <taxon>Fungi</taxon>
        <taxon>Dikarya</taxon>
        <taxon>Ascomycota</taxon>
        <taxon>Pezizomycotina</taxon>
        <taxon>Sordariomycetes</taxon>
        <taxon>Sordariomycetidae</taxon>
        <taxon>Sordariales</taxon>
        <taxon>Chaetomiaceae</taxon>
        <taxon>Chaetomium</taxon>
    </lineage>
</organism>
<evidence type="ECO:0000313" key="2">
    <source>
        <dbReference type="Proteomes" id="UP000724584"/>
    </source>
</evidence>